<dbReference type="SMART" id="SM00365">
    <property type="entry name" value="LRR_SD22"/>
    <property type="match status" value="4"/>
</dbReference>
<dbReference type="STRING" id="1147741.A0A0R3RQY1"/>
<dbReference type="InterPro" id="IPR050328">
    <property type="entry name" value="Dev_Immune_Receptor"/>
</dbReference>
<reference evidence="9" key="1">
    <citation type="submission" date="2017-02" db="UniProtKB">
        <authorList>
            <consortium name="WormBaseParasite"/>
        </authorList>
    </citation>
    <scope>IDENTIFICATION</scope>
</reference>
<evidence type="ECO:0000256" key="2">
    <source>
        <dbReference type="ARBA" id="ARBA00022729"/>
    </source>
</evidence>
<dbReference type="SMART" id="SM00369">
    <property type="entry name" value="LRR_TYP"/>
    <property type="match status" value="9"/>
</dbReference>
<name>A0A0R3RQY1_9BILA</name>
<dbReference type="InterPro" id="IPR001611">
    <property type="entry name" value="Leu-rich_rpt"/>
</dbReference>
<dbReference type="SMART" id="SM00408">
    <property type="entry name" value="IGc2"/>
    <property type="match status" value="1"/>
</dbReference>
<dbReference type="InterPro" id="IPR003599">
    <property type="entry name" value="Ig_sub"/>
</dbReference>
<dbReference type="InterPro" id="IPR013783">
    <property type="entry name" value="Ig-like_fold"/>
</dbReference>
<feature type="chain" id="PRO_5006447728" evidence="6">
    <location>
        <begin position="21"/>
        <end position="627"/>
    </location>
</feature>
<dbReference type="Gene3D" id="2.60.40.10">
    <property type="entry name" value="Immunoglobulins"/>
    <property type="match status" value="1"/>
</dbReference>
<dbReference type="Proteomes" id="UP000050640">
    <property type="component" value="Unplaced"/>
</dbReference>
<keyword evidence="5" id="KW-0472">Membrane</keyword>
<dbReference type="InterPro" id="IPR003591">
    <property type="entry name" value="Leu-rich_rpt_typical-subtyp"/>
</dbReference>
<dbReference type="Gene3D" id="3.80.10.10">
    <property type="entry name" value="Ribonuclease Inhibitor"/>
    <property type="match status" value="2"/>
</dbReference>
<proteinExistence type="predicted"/>
<dbReference type="PROSITE" id="PS50835">
    <property type="entry name" value="IG_LIKE"/>
    <property type="match status" value="1"/>
</dbReference>
<dbReference type="WBParaSite" id="EEL_0000410801-mRNA-1">
    <property type="protein sequence ID" value="EEL_0000410801-mRNA-1"/>
    <property type="gene ID" value="EEL_0000410801"/>
</dbReference>
<feature type="domain" description="Ig-like" evidence="7">
    <location>
        <begin position="394"/>
        <end position="474"/>
    </location>
</feature>
<evidence type="ECO:0000313" key="9">
    <source>
        <dbReference type="WBParaSite" id="EEL_0000410801-mRNA-1"/>
    </source>
</evidence>
<evidence type="ECO:0000259" key="7">
    <source>
        <dbReference type="PROSITE" id="PS50835"/>
    </source>
</evidence>
<dbReference type="Pfam" id="PF13927">
    <property type="entry name" value="Ig_3"/>
    <property type="match status" value="1"/>
</dbReference>
<dbReference type="AlphaFoldDB" id="A0A0R3RQY1"/>
<dbReference type="InterPro" id="IPR032675">
    <property type="entry name" value="LRR_dom_sf"/>
</dbReference>
<keyword evidence="5" id="KW-1133">Transmembrane helix</keyword>
<evidence type="ECO:0000256" key="4">
    <source>
        <dbReference type="ARBA" id="ARBA00023157"/>
    </source>
</evidence>
<keyword evidence="3" id="KW-0677">Repeat</keyword>
<accession>A0A0R3RQY1</accession>
<dbReference type="Pfam" id="PF13855">
    <property type="entry name" value="LRR_8"/>
    <property type="match status" value="3"/>
</dbReference>
<dbReference type="SUPFAM" id="SSF52058">
    <property type="entry name" value="L domain-like"/>
    <property type="match status" value="1"/>
</dbReference>
<protein>
    <submittedName>
        <fullName evidence="9">Ig-like domain-containing protein</fullName>
    </submittedName>
</protein>
<evidence type="ECO:0000313" key="8">
    <source>
        <dbReference type="Proteomes" id="UP000050640"/>
    </source>
</evidence>
<evidence type="ECO:0000256" key="5">
    <source>
        <dbReference type="SAM" id="Phobius"/>
    </source>
</evidence>
<evidence type="ECO:0000256" key="3">
    <source>
        <dbReference type="ARBA" id="ARBA00022737"/>
    </source>
</evidence>
<dbReference type="PANTHER" id="PTHR24373">
    <property type="entry name" value="SLIT RELATED LEUCINE-RICH REPEAT NEURONAL PROTEIN"/>
    <property type="match status" value="1"/>
</dbReference>
<keyword evidence="1" id="KW-0433">Leucine-rich repeat</keyword>
<dbReference type="PANTHER" id="PTHR24373:SF394">
    <property type="entry name" value="LEUCINE-RICH REPEAT-CONTAINING PROTEIN 3"/>
    <property type="match status" value="1"/>
</dbReference>
<evidence type="ECO:0000256" key="1">
    <source>
        <dbReference type="ARBA" id="ARBA00022614"/>
    </source>
</evidence>
<dbReference type="PROSITE" id="PS51450">
    <property type="entry name" value="LRR"/>
    <property type="match status" value="3"/>
</dbReference>
<evidence type="ECO:0000256" key="6">
    <source>
        <dbReference type="SAM" id="SignalP"/>
    </source>
</evidence>
<dbReference type="InterPro" id="IPR036179">
    <property type="entry name" value="Ig-like_dom_sf"/>
</dbReference>
<keyword evidence="5" id="KW-0812">Transmembrane</keyword>
<feature type="transmembrane region" description="Helical" evidence="5">
    <location>
        <begin position="568"/>
        <end position="588"/>
    </location>
</feature>
<feature type="signal peptide" evidence="6">
    <location>
        <begin position="1"/>
        <end position="20"/>
    </location>
</feature>
<dbReference type="SMART" id="SM00409">
    <property type="entry name" value="IG"/>
    <property type="match status" value="1"/>
</dbReference>
<sequence>MNSFCLPILLCLFVLHSSESGHSITFPEPCNCYLLGSVHVMDCSHSSLERFLPFELILNSSQSYDPVRPLSDCYGVELSKVVELDLSHNKLIDVPNFGYFYHLKRLDLGYNKISNIPNVALLSLKYLEELNLSHNQISQISEVTFENLLSLSRIDFNGNQIKSFPSSLRIPDLRELYLDDNLIEDIPPELLNFSSLKTLSLAGNRIPHMQAKSLMKCRRLEDLNSAQNSFLEVLRQALREIASTLVKLNLSSTPISMIRSDDFINLLTTQEIDLSNTKIAKIEENSFRNLPKLLKVHLNDNPELKHIHYDAFQKLPSLILVHLHNCNLSRLHNLSLPPLRHLTLHGNPLLCDDALTWLQRFRHIIMDREKTRCISKNKAYKNLHTSRILEKRPPRIVGLPSAITAIERQSLILTCYAIGNPRPIVQWRDPADAEAPNGQFLMFEKINQNQSGIYRCLAYSEAGLAEAKIFVEVTSPLRLQVYPVNSTVVVITWLGKFPFVTSKLRVRFRDNSTAFVKDIEVCERERIRVQFFGKLFSDTVEVCLLDNEKELACDYFDNRESHSRRGFMFLRLIVVLFCFFLCVYSLTFKLKRVDWAVKIMRMRVNPEMDPTFYNSSTLAVQILTSQE</sequence>
<keyword evidence="4" id="KW-1015">Disulfide bond</keyword>
<dbReference type="InterPro" id="IPR007110">
    <property type="entry name" value="Ig-like_dom"/>
</dbReference>
<dbReference type="InterPro" id="IPR003598">
    <property type="entry name" value="Ig_sub2"/>
</dbReference>
<organism evidence="8 9">
    <name type="scientific">Elaeophora elaphi</name>
    <dbReference type="NCBI Taxonomy" id="1147741"/>
    <lineage>
        <taxon>Eukaryota</taxon>
        <taxon>Metazoa</taxon>
        <taxon>Ecdysozoa</taxon>
        <taxon>Nematoda</taxon>
        <taxon>Chromadorea</taxon>
        <taxon>Rhabditida</taxon>
        <taxon>Spirurina</taxon>
        <taxon>Spiruromorpha</taxon>
        <taxon>Filarioidea</taxon>
        <taxon>Onchocercidae</taxon>
        <taxon>Elaeophora</taxon>
    </lineage>
</organism>
<dbReference type="SUPFAM" id="SSF48726">
    <property type="entry name" value="Immunoglobulin"/>
    <property type="match status" value="1"/>
</dbReference>
<keyword evidence="8" id="KW-1185">Reference proteome</keyword>
<keyword evidence="2 6" id="KW-0732">Signal</keyword>